<dbReference type="Proteomes" id="UP000361836">
    <property type="component" value="Unassembled WGS sequence"/>
</dbReference>
<protein>
    <submittedName>
        <fullName evidence="2">ABC-2 family transporter protein</fullName>
    </submittedName>
</protein>
<reference evidence="2 3" key="1">
    <citation type="submission" date="2019-10" db="EMBL/GenBank/DDBJ databases">
        <authorList>
            <person name="Wolf R A."/>
        </authorList>
    </citation>
    <scope>NUCLEOTIDE SEQUENCE [LARGE SCALE GENOMIC DNA]</scope>
    <source>
        <strain evidence="2">Collinsella_aerofaciens_MC2</strain>
    </source>
</reference>
<dbReference type="AlphaFoldDB" id="A0A5K1IXK5"/>
<feature type="transmembrane region" description="Helical" evidence="1">
    <location>
        <begin position="208"/>
        <end position="234"/>
    </location>
</feature>
<dbReference type="Pfam" id="PF13346">
    <property type="entry name" value="ABC2_membrane_5"/>
    <property type="match status" value="1"/>
</dbReference>
<gene>
    <name evidence="2" type="ORF">KCJAJFAP_02210</name>
</gene>
<keyword evidence="1" id="KW-0472">Membrane</keyword>
<evidence type="ECO:0000256" key="1">
    <source>
        <dbReference type="SAM" id="Phobius"/>
    </source>
</evidence>
<accession>A0A5K1IXK5</accession>
<organism evidence="2 3">
    <name type="scientific">Collinsella aerofaciens</name>
    <dbReference type="NCBI Taxonomy" id="74426"/>
    <lineage>
        <taxon>Bacteria</taxon>
        <taxon>Bacillati</taxon>
        <taxon>Actinomycetota</taxon>
        <taxon>Coriobacteriia</taxon>
        <taxon>Coriobacteriales</taxon>
        <taxon>Coriobacteriaceae</taxon>
        <taxon>Collinsella</taxon>
    </lineage>
</organism>
<keyword evidence="1" id="KW-0812">Transmembrane</keyword>
<keyword evidence="3" id="KW-1185">Reference proteome</keyword>
<evidence type="ECO:0000313" key="3">
    <source>
        <dbReference type="Proteomes" id="UP000361836"/>
    </source>
</evidence>
<keyword evidence="1" id="KW-1133">Transmembrane helix</keyword>
<proteinExistence type="predicted"/>
<sequence length="239" mass="24212">MKRAYLMEMNVLRGYATSLLATGFLVTVLVGVGMKTAIVAPAVLTSMCFMMGAIGSSVYDDQNGWGSYRLTLPVSKRDVVLSRYAAIATLGLIGSAVGFAASLAVMGLASAVELPGGLSELLAFSGERVAGMAFATAACVLIGSAVASVVTPVYFKFGQTKATQLLPTVTVGLFVVAPMLLGNSGILGGGAFGLVTGLLAFVETPVGLAASMAALLAASLLMLAASAVVSLGLYGRREL</sequence>
<dbReference type="EMBL" id="CABWIE010000015">
    <property type="protein sequence ID" value="VWL93785.1"/>
    <property type="molecule type" value="Genomic_DNA"/>
</dbReference>
<feature type="transmembrane region" description="Helical" evidence="1">
    <location>
        <begin position="38"/>
        <end position="59"/>
    </location>
</feature>
<feature type="transmembrane region" description="Helical" evidence="1">
    <location>
        <begin position="129"/>
        <end position="157"/>
    </location>
</feature>
<dbReference type="RefSeq" id="WP_152076288.1">
    <property type="nucleotide sequence ID" value="NZ_CAAKNU010000077.1"/>
</dbReference>
<feature type="transmembrane region" description="Helical" evidence="1">
    <location>
        <begin position="80"/>
        <end position="109"/>
    </location>
</feature>
<name>A0A5K1IXK5_9ACTN</name>
<feature type="transmembrane region" description="Helical" evidence="1">
    <location>
        <begin position="169"/>
        <end position="202"/>
    </location>
</feature>
<evidence type="ECO:0000313" key="2">
    <source>
        <dbReference type="EMBL" id="VWL93785.1"/>
    </source>
</evidence>
<feature type="transmembrane region" description="Helical" evidence="1">
    <location>
        <begin position="12"/>
        <end position="32"/>
    </location>
</feature>
<dbReference type="InterPro" id="IPR025699">
    <property type="entry name" value="ABC2_memb-like"/>
</dbReference>